<keyword evidence="4" id="KW-0165">Cleavage on pair of basic residues</keyword>
<keyword evidence="6 8" id="KW-0838">Vasoactive</keyword>
<dbReference type="SMART" id="SM00183">
    <property type="entry name" value="NAT_PEP"/>
    <property type="match status" value="1"/>
</dbReference>
<feature type="region of interest" description="Disordered" evidence="9">
    <location>
        <begin position="36"/>
        <end position="80"/>
    </location>
</feature>
<feature type="non-terminal residue" evidence="11">
    <location>
        <position position="1"/>
    </location>
</feature>
<evidence type="ECO:0000256" key="10">
    <source>
        <dbReference type="SAM" id="SignalP"/>
    </source>
</evidence>
<proteinExistence type="inferred from homology"/>
<feature type="signal peptide" evidence="10">
    <location>
        <begin position="1"/>
        <end position="21"/>
    </location>
</feature>
<keyword evidence="5" id="KW-0372">Hormone</keyword>
<comment type="similarity">
    <text evidence="2 8">Belongs to the natriuretic peptide family.</text>
</comment>
<dbReference type="GO" id="GO:0005179">
    <property type="term" value="F:hormone activity"/>
    <property type="evidence" value="ECO:0007669"/>
    <property type="project" value="UniProtKB-KW"/>
</dbReference>
<evidence type="ECO:0000256" key="8">
    <source>
        <dbReference type="RuleBase" id="RU003686"/>
    </source>
</evidence>
<dbReference type="GO" id="GO:0007168">
    <property type="term" value="P:receptor guanylyl cyclase signaling pathway"/>
    <property type="evidence" value="ECO:0007669"/>
    <property type="project" value="TreeGrafter"/>
</dbReference>
<feature type="non-terminal residue" evidence="11">
    <location>
        <position position="127"/>
    </location>
</feature>
<dbReference type="EMBL" id="JAAWVO010037165">
    <property type="protein sequence ID" value="MBN3317945.1"/>
    <property type="molecule type" value="Genomic_DNA"/>
</dbReference>
<evidence type="ECO:0000256" key="4">
    <source>
        <dbReference type="ARBA" id="ARBA00022685"/>
    </source>
</evidence>
<gene>
    <name evidence="11" type="primary">Cnp3</name>
    <name evidence="11" type="ORF">GTO95_0002842</name>
</gene>
<dbReference type="GO" id="GO:0097746">
    <property type="term" value="P:blood vessel diameter maintenance"/>
    <property type="evidence" value="ECO:0007669"/>
    <property type="project" value="UniProtKB-KW"/>
</dbReference>
<evidence type="ECO:0000256" key="2">
    <source>
        <dbReference type="ARBA" id="ARBA00009041"/>
    </source>
</evidence>
<evidence type="ECO:0000256" key="3">
    <source>
        <dbReference type="ARBA" id="ARBA00022525"/>
    </source>
</evidence>
<dbReference type="InterPro" id="IPR002406">
    <property type="entry name" value="C_natriurtcpep"/>
</dbReference>
<evidence type="ECO:0000256" key="7">
    <source>
        <dbReference type="ARBA" id="ARBA00023157"/>
    </source>
</evidence>
<dbReference type="PROSITE" id="PS00263">
    <property type="entry name" value="NATRIURETIC_PEPTIDE"/>
    <property type="match status" value="1"/>
</dbReference>
<dbReference type="Pfam" id="PF00212">
    <property type="entry name" value="ANP"/>
    <property type="match status" value="1"/>
</dbReference>
<dbReference type="PRINTS" id="PR00713">
    <property type="entry name" value="CNATPEPTIDE"/>
</dbReference>
<name>A0A8J7NR76_ATRSP</name>
<evidence type="ECO:0000256" key="5">
    <source>
        <dbReference type="ARBA" id="ARBA00022702"/>
    </source>
</evidence>
<feature type="compositionally biased region" description="Polar residues" evidence="9">
    <location>
        <begin position="60"/>
        <end position="80"/>
    </location>
</feature>
<keyword evidence="10" id="KW-0732">Signal</keyword>
<sequence length="127" mass="14132">MMTKVSIYCAVLVLLLNQIGAKPVSHLQTLTQLLEEERNPPYPASEEAEGEGDLTAENGAYNTASELPWNQNSRDPEQSANEDLMLRLFSDILTSSKRSWRRMKKGNLRSCFGVRLERIGSTSGLGC</sequence>
<reference evidence="11" key="1">
    <citation type="journal article" date="2021" name="Cell">
        <title>Tracing the genetic footprints of vertebrate landing in non-teleost ray-finned fishes.</title>
        <authorList>
            <person name="Bi X."/>
            <person name="Wang K."/>
            <person name="Yang L."/>
            <person name="Pan H."/>
            <person name="Jiang H."/>
            <person name="Wei Q."/>
            <person name="Fang M."/>
            <person name="Yu H."/>
            <person name="Zhu C."/>
            <person name="Cai Y."/>
            <person name="He Y."/>
            <person name="Gan X."/>
            <person name="Zeng H."/>
            <person name="Yu D."/>
            <person name="Zhu Y."/>
            <person name="Jiang H."/>
            <person name="Qiu Q."/>
            <person name="Yang H."/>
            <person name="Zhang Y.E."/>
            <person name="Wang W."/>
            <person name="Zhu M."/>
            <person name="He S."/>
            <person name="Zhang G."/>
        </authorList>
    </citation>
    <scope>NUCLEOTIDE SEQUENCE</scope>
    <source>
        <strain evidence="11">Allg_001</strain>
    </source>
</reference>
<feature type="chain" id="PRO_5035189489" evidence="10">
    <location>
        <begin position="22"/>
        <end position="127"/>
    </location>
</feature>
<evidence type="ECO:0000256" key="9">
    <source>
        <dbReference type="SAM" id="MobiDB-lite"/>
    </source>
</evidence>
<dbReference type="PANTHER" id="PTHR12167:SF5">
    <property type="entry name" value="C-TYPE NATRIURETIC PEPTIDE 3-LIKE PRECURSOR"/>
    <property type="match status" value="1"/>
</dbReference>
<dbReference type="GO" id="GO:0006182">
    <property type="term" value="P:cGMP biosynthetic process"/>
    <property type="evidence" value="ECO:0007669"/>
    <property type="project" value="TreeGrafter"/>
</dbReference>
<accession>A0A8J7NR76</accession>
<evidence type="ECO:0000313" key="11">
    <source>
        <dbReference type="EMBL" id="MBN3317945.1"/>
    </source>
</evidence>
<dbReference type="InterPro" id="IPR000663">
    <property type="entry name" value="Natr_peptide"/>
</dbReference>
<dbReference type="AlphaFoldDB" id="A0A8J7NR76"/>
<evidence type="ECO:0000256" key="6">
    <source>
        <dbReference type="ARBA" id="ARBA00022858"/>
    </source>
</evidence>
<keyword evidence="3" id="KW-0964">Secreted</keyword>
<comment type="caution">
    <text evidence="11">The sequence shown here is derived from an EMBL/GenBank/DDBJ whole genome shotgun (WGS) entry which is preliminary data.</text>
</comment>
<dbReference type="Proteomes" id="UP000736164">
    <property type="component" value="Unassembled WGS sequence"/>
</dbReference>
<comment type="subcellular location">
    <subcellularLocation>
        <location evidence="1 8">Secreted</location>
    </subcellularLocation>
</comment>
<keyword evidence="7" id="KW-1015">Disulfide bond</keyword>
<evidence type="ECO:0000256" key="1">
    <source>
        <dbReference type="ARBA" id="ARBA00004613"/>
    </source>
</evidence>
<evidence type="ECO:0000313" key="12">
    <source>
        <dbReference type="Proteomes" id="UP000736164"/>
    </source>
</evidence>
<dbReference type="GO" id="GO:0005576">
    <property type="term" value="C:extracellular region"/>
    <property type="evidence" value="ECO:0007669"/>
    <property type="project" value="UniProtKB-SubCell"/>
</dbReference>
<protein>
    <submittedName>
        <fullName evidence="11">ANFC3 protein</fullName>
    </submittedName>
</protein>
<dbReference type="PANTHER" id="PTHR12167">
    <property type="entry name" value="C-TYPE NATRIURETIC PEPTIDE"/>
    <property type="match status" value="1"/>
</dbReference>
<dbReference type="InterPro" id="IPR030480">
    <property type="entry name" value="Natr_peptide_CS"/>
</dbReference>
<keyword evidence="12" id="KW-1185">Reference proteome</keyword>
<organism evidence="11 12">
    <name type="scientific">Atractosteus spatula</name>
    <name type="common">Alligator gar</name>
    <name type="synonym">Lepisosteus spatula</name>
    <dbReference type="NCBI Taxonomy" id="7917"/>
    <lineage>
        <taxon>Eukaryota</taxon>
        <taxon>Metazoa</taxon>
        <taxon>Chordata</taxon>
        <taxon>Craniata</taxon>
        <taxon>Vertebrata</taxon>
        <taxon>Euteleostomi</taxon>
        <taxon>Actinopterygii</taxon>
        <taxon>Neopterygii</taxon>
        <taxon>Holostei</taxon>
        <taxon>Semionotiformes</taxon>
        <taxon>Lepisosteidae</taxon>
        <taxon>Atractosteus</taxon>
    </lineage>
</organism>